<dbReference type="Proteomes" id="UP000182179">
    <property type="component" value="Unassembled WGS sequence"/>
</dbReference>
<organism evidence="2 4">
    <name type="scientific">Pseudomonas costantinii</name>
    <dbReference type="NCBI Taxonomy" id="168469"/>
    <lineage>
        <taxon>Bacteria</taxon>
        <taxon>Pseudomonadati</taxon>
        <taxon>Pseudomonadota</taxon>
        <taxon>Gammaproteobacteria</taxon>
        <taxon>Pseudomonadales</taxon>
        <taxon>Pseudomonadaceae</taxon>
        <taxon>Pseudomonas</taxon>
    </lineage>
</organism>
<keyword evidence="5" id="KW-1185">Reference proteome</keyword>
<feature type="region of interest" description="Disordered" evidence="1">
    <location>
        <begin position="68"/>
        <end position="88"/>
    </location>
</feature>
<dbReference type="Proteomes" id="UP000181661">
    <property type="component" value="Unassembled WGS sequence"/>
</dbReference>
<evidence type="ECO:0000256" key="1">
    <source>
        <dbReference type="SAM" id="MobiDB-lite"/>
    </source>
</evidence>
<feature type="region of interest" description="Disordered" evidence="1">
    <location>
        <begin position="32"/>
        <end position="55"/>
    </location>
</feature>
<evidence type="ECO:0000313" key="5">
    <source>
        <dbReference type="Proteomes" id="UP000182179"/>
    </source>
</evidence>
<gene>
    <name evidence="2" type="ORF">BFL40_19840</name>
    <name evidence="3" type="ORF">SAMN04515675_2592</name>
</gene>
<feature type="compositionally biased region" description="Basic and acidic residues" evidence="1">
    <location>
        <begin position="38"/>
        <end position="55"/>
    </location>
</feature>
<sequence length="114" mass="12132">MPADQAVVICQYMAIQFFAELGANGTTTYTATESAKQGARDCTDGDAERSGKRADSGAYLATREYGTRSSRSTAYGTNTGPDRHGYSEESNLFGVTARALKWHGFGFHGGCSVS</sequence>
<dbReference type="EMBL" id="MDDR01000035">
    <property type="protein sequence ID" value="OIN50493.1"/>
    <property type="molecule type" value="Genomic_DNA"/>
</dbReference>
<comment type="caution">
    <text evidence="2">The sequence shown here is derived from an EMBL/GenBank/DDBJ whole genome shotgun (WGS) entry which is preliminary data.</text>
</comment>
<dbReference type="AlphaFoldDB" id="A0A1S2UVT5"/>
<accession>A0A1S2UVT5</accession>
<protein>
    <submittedName>
        <fullName evidence="2">Uncharacterized protein</fullName>
    </submittedName>
</protein>
<dbReference type="EMBL" id="FNTS01000002">
    <property type="protein sequence ID" value="SED80761.1"/>
    <property type="molecule type" value="Genomic_DNA"/>
</dbReference>
<evidence type="ECO:0000313" key="2">
    <source>
        <dbReference type="EMBL" id="OIN50493.1"/>
    </source>
</evidence>
<proteinExistence type="predicted"/>
<evidence type="ECO:0000313" key="4">
    <source>
        <dbReference type="Proteomes" id="UP000181661"/>
    </source>
</evidence>
<evidence type="ECO:0000313" key="3">
    <source>
        <dbReference type="EMBL" id="SED80761.1"/>
    </source>
</evidence>
<reference evidence="2 4" key="1">
    <citation type="submission" date="2016-08" db="EMBL/GenBank/DDBJ databases">
        <title>Draft genome sequence of Pseudomonas costantinii LMG 22119, type strain isolated from cultivated mushroom (Agaricus bisporus) sporophores.</title>
        <authorList>
            <person name="Tambong J.T."/>
        </authorList>
    </citation>
    <scope>NUCLEOTIDE SEQUENCE [LARGE SCALE GENOMIC DNA]</scope>
    <source>
        <strain evidence="2 4">LMG 22119</strain>
    </source>
</reference>
<name>A0A1S2UVT5_9PSED</name>
<feature type="compositionally biased region" description="Polar residues" evidence="1">
    <location>
        <begin position="68"/>
        <end position="80"/>
    </location>
</feature>
<reference evidence="3 5" key="2">
    <citation type="submission" date="2016-10" db="EMBL/GenBank/DDBJ databases">
        <authorList>
            <person name="Varghese N."/>
            <person name="Submissions S."/>
        </authorList>
    </citation>
    <scope>NUCLEOTIDE SEQUENCE [LARGE SCALE GENOMIC DNA]</scope>
    <source>
        <strain evidence="3 5">BS2773</strain>
    </source>
</reference>